<accession>A0ABM3LLX0</accession>
<dbReference type="GeneID" id="112056876"/>
<keyword evidence="12 16" id="KW-0408">Iron</keyword>
<evidence type="ECO:0000256" key="13">
    <source>
        <dbReference type="ARBA" id="ARBA00023033"/>
    </source>
</evidence>
<dbReference type="EC" id="1.14.14.1" evidence="6"/>
<comment type="function">
    <text evidence="2">May be involved in the metabolism of insect hormones and in the breakdown of synthetic insecticides.</text>
</comment>
<evidence type="ECO:0000256" key="12">
    <source>
        <dbReference type="ARBA" id="ARBA00023004"/>
    </source>
</evidence>
<evidence type="ECO:0000313" key="19">
    <source>
        <dbReference type="RefSeq" id="XP_052740073.1"/>
    </source>
</evidence>
<keyword evidence="8 16" id="KW-0479">Metal-binding</keyword>
<protein>
    <recommendedName>
        <fullName evidence="6">unspecific monooxygenase</fullName>
        <ecNumber evidence="6">1.14.14.1</ecNumber>
    </recommendedName>
</protein>
<dbReference type="RefSeq" id="XP_052740073.1">
    <property type="nucleotide sequence ID" value="XM_052884113.1"/>
</dbReference>
<evidence type="ECO:0000256" key="16">
    <source>
        <dbReference type="RuleBase" id="RU000461"/>
    </source>
</evidence>
<evidence type="ECO:0000256" key="14">
    <source>
        <dbReference type="ARBA" id="ARBA00023136"/>
    </source>
</evidence>
<keyword evidence="7 16" id="KW-0349">Heme</keyword>
<dbReference type="SUPFAM" id="SSF48264">
    <property type="entry name" value="Cytochrome P450"/>
    <property type="match status" value="1"/>
</dbReference>
<dbReference type="CDD" id="cd11056">
    <property type="entry name" value="CYP6-like"/>
    <property type="match status" value="1"/>
</dbReference>
<gene>
    <name evidence="19" type="primary">LOC112056876</name>
</gene>
<keyword evidence="17" id="KW-1133">Transmembrane helix</keyword>
<evidence type="ECO:0000256" key="1">
    <source>
        <dbReference type="ARBA" id="ARBA00001971"/>
    </source>
</evidence>
<dbReference type="PANTHER" id="PTHR24292">
    <property type="entry name" value="CYTOCHROME P450"/>
    <property type="match status" value="1"/>
</dbReference>
<evidence type="ECO:0000256" key="3">
    <source>
        <dbReference type="ARBA" id="ARBA00004174"/>
    </source>
</evidence>
<evidence type="ECO:0000313" key="18">
    <source>
        <dbReference type="Proteomes" id="UP001652582"/>
    </source>
</evidence>
<evidence type="ECO:0000256" key="2">
    <source>
        <dbReference type="ARBA" id="ARBA00003690"/>
    </source>
</evidence>
<evidence type="ECO:0000256" key="4">
    <source>
        <dbReference type="ARBA" id="ARBA00004406"/>
    </source>
</evidence>
<comment type="similarity">
    <text evidence="5 16">Belongs to the cytochrome P450 family.</text>
</comment>
<dbReference type="InterPro" id="IPR050476">
    <property type="entry name" value="Insect_CytP450_Detox"/>
</dbReference>
<comment type="subcellular location">
    <subcellularLocation>
        <location evidence="4">Endoplasmic reticulum membrane</location>
        <topology evidence="4">Peripheral membrane protein</topology>
    </subcellularLocation>
    <subcellularLocation>
        <location evidence="3">Microsome membrane</location>
        <topology evidence="3">Peripheral membrane protein</topology>
    </subcellularLocation>
</comment>
<dbReference type="PRINTS" id="PR00385">
    <property type="entry name" value="P450"/>
</dbReference>
<feature type="transmembrane region" description="Helical" evidence="17">
    <location>
        <begin position="6"/>
        <end position="24"/>
    </location>
</feature>
<evidence type="ECO:0000256" key="5">
    <source>
        <dbReference type="ARBA" id="ARBA00010617"/>
    </source>
</evidence>
<proteinExistence type="inferred from homology"/>
<keyword evidence="14 17" id="KW-0472">Membrane</keyword>
<evidence type="ECO:0000256" key="10">
    <source>
        <dbReference type="ARBA" id="ARBA00022848"/>
    </source>
</evidence>
<sequence>MIVEVLVFLVTTLLAYFLYLYKWVHHYFDKRGVKYLPGVPVFGNMLSSQLQKCHMVDDFDKVYRAFPNERYVGYIEGTTPIIMIRDPELTKAITVKDFDHFVNHKEFISEEIEPLFGGSLVMMKGERWHDMRTTLSPAFTGSKMRKMLPFMTEISSNIVRHLKDRINEDIDVEDLIRRYTNDVIASAAFGLQVDSVKDKDNKFYKMGQHLFKFNAWQRFLFFFTGVFPNLSKKLGVNIFPAKTTDFFNNLVRSTMEHREKNNIERPDMIQLLMEASKGALKAENDASDNFAPTDDTFKPKTVQRQWTQTELSGQVFIFFVAGYESSATALVMCVHELALNPDVQEKLYQEVRQFKEERGELTYDNISTLKYLDCVLNETQRKWAAALIMDRVCTKPYELPPPREGGKPVQLNKGDIVYNLVNSLQMDPQYHPDPTRFYPERFSDENKHNIKPFTYMPFGMGPRNCIGSRFALMELKVLIFTLVLNFKIVKTAKTSDPIELRPHAFSIQPKNGSWVKLEPRT</sequence>
<evidence type="ECO:0000256" key="6">
    <source>
        <dbReference type="ARBA" id="ARBA00012109"/>
    </source>
</evidence>
<evidence type="ECO:0000256" key="8">
    <source>
        <dbReference type="ARBA" id="ARBA00022723"/>
    </source>
</evidence>
<keyword evidence="11 16" id="KW-0560">Oxidoreductase</keyword>
<keyword evidence="9" id="KW-0256">Endoplasmic reticulum</keyword>
<evidence type="ECO:0000256" key="7">
    <source>
        <dbReference type="ARBA" id="ARBA00022617"/>
    </source>
</evidence>
<dbReference type="InterPro" id="IPR001128">
    <property type="entry name" value="Cyt_P450"/>
</dbReference>
<keyword evidence="18" id="KW-1185">Reference proteome</keyword>
<evidence type="ECO:0000256" key="15">
    <source>
        <dbReference type="ARBA" id="ARBA00047827"/>
    </source>
</evidence>
<dbReference type="Pfam" id="PF00067">
    <property type="entry name" value="p450"/>
    <property type="match status" value="1"/>
</dbReference>
<keyword evidence="10" id="KW-0492">Microsome</keyword>
<dbReference type="InterPro" id="IPR036396">
    <property type="entry name" value="Cyt_P450_sf"/>
</dbReference>
<dbReference type="Gene3D" id="1.10.630.10">
    <property type="entry name" value="Cytochrome P450"/>
    <property type="match status" value="1"/>
</dbReference>
<keyword evidence="17" id="KW-0812">Transmembrane</keyword>
<dbReference type="PRINTS" id="PR00465">
    <property type="entry name" value="EP450IV"/>
</dbReference>
<comment type="cofactor">
    <cofactor evidence="1">
        <name>heme</name>
        <dbReference type="ChEBI" id="CHEBI:30413"/>
    </cofactor>
</comment>
<dbReference type="InterPro" id="IPR017972">
    <property type="entry name" value="Cyt_P450_CS"/>
</dbReference>
<evidence type="ECO:0000256" key="11">
    <source>
        <dbReference type="ARBA" id="ARBA00023002"/>
    </source>
</evidence>
<organism evidence="18 19">
    <name type="scientific">Bicyclus anynana</name>
    <name type="common">Squinting bush brown butterfly</name>
    <dbReference type="NCBI Taxonomy" id="110368"/>
    <lineage>
        <taxon>Eukaryota</taxon>
        <taxon>Metazoa</taxon>
        <taxon>Ecdysozoa</taxon>
        <taxon>Arthropoda</taxon>
        <taxon>Hexapoda</taxon>
        <taxon>Insecta</taxon>
        <taxon>Pterygota</taxon>
        <taxon>Neoptera</taxon>
        <taxon>Endopterygota</taxon>
        <taxon>Lepidoptera</taxon>
        <taxon>Glossata</taxon>
        <taxon>Ditrysia</taxon>
        <taxon>Papilionoidea</taxon>
        <taxon>Nymphalidae</taxon>
        <taxon>Satyrinae</taxon>
        <taxon>Satyrini</taxon>
        <taxon>Mycalesina</taxon>
        <taxon>Bicyclus</taxon>
    </lineage>
</organism>
<evidence type="ECO:0000256" key="17">
    <source>
        <dbReference type="SAM" id="Phobius"/>
    </source>
</evidence>
<reference evidence="19" key="1">
    <citation type="submission" date="2025-08" db="UniProtKB">
        <authorList>
            <consortium name="RefSeq"/>
        </authorList>
    </citation>
    <scope>IDENTIFICATION</scope>
</reference>
<keyword evidence="13 16" id="KW-0503">Monooxygenase</keyword>
<dbReference type="InterPro" id="IPR002403">
    <property type="entry name" value="Cyt_P450_E_grp-IV"/>
</dbReference>
<dbReference type="Proteomes" id="UP001652582">
    <property type="component" value="Chromosome 11"/>
</dbReference>
<dbReference type="PANTHER" id="PTHR24292:SF54">
    <property type="entry name" value="CYP9F3-RELATED"/>
    <property type="match status" value="1"/>
</dbReference>
<evidence type="ECO:0000256" key="9">
    <source>
        <dbReference type="ARBA" id="ARBA00022824"/>
    </source>
</evidence>
<name>A0ABM3LLX0_BICAN</name>
<comment type="catalytic activity">
    <reaction evidence="15">
        <text>an organic molecule + reduced [NADPH--hemoprotein reductase] + O2 = an alcohol + oxidized [NADPH--hemoprotein reductase] + H2O + H(+)</text>
        <dbReference type="Rhea" id="RHEA:17149"/>
        <dbReference type="Rhea" id="RHEA-COMP:11964"/>
        <dbReference type="Rhea" id="RHEA-COMP:11965"/>
        <dbReference type="ChEBI" id="CHEBI:15377"/>
        <dbReference type="ChEBI" id="CHEBI:15378"/>
        <dbReference type="ChEBI" id="CHEBI:15379"/>
        <dbReference type="ChEBI" id="CHEBI:30879"/>
        <dbReference type="ChEBI" id="CHEBI:57618"/>
        <dbReference type="ChEBI" id="CHEBI:58210"/>
        <dbReference type="ChEBI" id="CHEBI:142491"/>
        <dbReference type="EC" id="1.14.14.1"/>
    </reaction>
</comment>
<dbReference type="PROSITE" id="PS00086">
    <property type="entry name" value="CYTOCHROME_P450"/>
    <property type="match status" value="1"/>
</dbReference>